<comment type="similarity">
    <text evidence="5">Belongs to the TDD superfamily. DTWD2 family.</text>
</comment>
<dbReference type="HOGENOM" id="CLU_453780_0_0_1"/>
<feature type="chain" id="PRO_5044291217" description="tRNA-uridine aminocarboxypropyltransferase" evidence="8">
    <location>
        <begin position="17"/>
        <end position="602"/>
    </location>
</feature>
<dbReference type="Pfam" id="PF03942">
    <property type="entry name" value="DTW"/>
    <property type="match status" value="1"/>
</dbReference>
<dbReference type="AlphaFoldDB" id="A0A0D3IUP3"/>
<feature type="compositionally biased region" description="Acidic residues" evidence="7">
    <location>
        <begin position="511"/>
        <end position="526"/>
    </location>
</feature>
<feature type="compositionally biased region" description="Gly residues" evidence="7">
    <location>
        <begin position="278"/>
        <end position="287"/>
    </location>
</feature>
<feature type="signal peptide" evidence="8">
    <location>
        <begin position="1"/>
        <end position="16"/>
    </location>
</feature>
<feature type="region of interest" description="Disordered" evidence="7">
    <location>
        <begin position="132"/>
        <end position="153"/>
    </location>
</feature>
<reference evidence="11" key="1">
    <citation type="journal article" date="2013" name="Nature">
        <title>Pan genome of the phytoplankton Emiliania underpins its global distribution.</title>
        <authorList>
            <person name="Read B.A."/>
            <person name="Kegel J."/>
            <person name="Klute M.J."/>
            <person name="Kuo A."/>
            <person name="Lefebvre S.C."/>
            <person name="Maumus F."/>
            <person name="Mayer C."/>
            <person name="Miller J."/>
            <person name="Monier A."/>
            <person name="Salamov A."/>
            <person name="Young J."/>
            <person name="Aguilar M."/>
            <person name="Claverie J.M."/>
            <person name="Frickenhaus S."/>
            <person name="Gonzalez K."/>
            <person name="Herman E.K."/>
            <person name="Lin Y.C."/>
            <person name="Napier J."/>
            <person name="Ogata H."/>
            <person name="Sarno A.F."/>
            <person name="Shmutz J."/>
            <person name="Schroeder D."/>
            <person name="de Vargas C."/>
            <person name="Verret F."/>
            <person name="von Dassow P."/>
            <person name="Valentin K."/>
            <person name="Van de Peer Y."/>
            <person name="Wheeler G."/>
            <person name="Dacks J.B."/>
            <person name="Delwiche C.F."/>
            <person name="Dyhrman S.T."/>
            <person name="Glockner G."/>
            <person name="John U."/>
            <person name="Richards T."/>
            <person name="Worden A.Z."/>
            <person name="Zhang X."/>
            <person name="Grigoriev I.V."/>
            <person name="Allen A.E."/>
            <person name="Bidle K."/>
            <person name="Borodovsky M."/>
            <person name="Bowler C."/>
            <person name="Brownlee C."/>
            <person name="Cock J.M."/>
            <person name="Elias M."/>
            <person name="Gladyshev V.N."/>
            <person name="Groth M."/>
            <person name="Guda C."/>
            <person name="Hadaegh A."/>
            <person name="Iglesias-Rodriguez M.D."/>
            <person name="Jenkins J."/>
            <person name="Jones B.M."/>
            <person name="Lawson T."/>
            <person name="Leese F."/>
            <person name="Lindquist E."/>
            <person name="Lobanov A."/>
            <person name="Lomsadze A."/>
            <person name="Malik S.B."/>
            <person name="Marsh M.E."/>
            <person name="Mackinder L."/>
            <person name="Mock T."/>
            <person name="Mueller-Roeber B."/>
            <person name="Pagarete A."/>
            <person name="Parker M."/>
            <person name="Probert I."/>
            <person name="Quesneville H."/>
            <person name="Raines C."/>
            <person name="Rensing S.A."/>
            <person name="Riano-Pachon D.M."/>
            <person name="Richier S."/>
            <person name="Rokitta S."/>
            <person name="Shiraiwa Y."/>
            <person name="Soanes D.M."/>
            <person name="van der Giezen M."/>
            <person name="Wahlund T.M."/>
            <person name="Williams B."/>
            <person name="Wilson W."/>
            <person name="Wolfe G."/>
            <person name="Wurch L.L."/>
        </authorList>
    </citation>
    <scope>NUCLEOTIDE SEQUENCE</scope>
</reference>
<name>A0A0D3IUP3_EMIH1</name>
<evidence type="ECO:0000256" key="3">
    <source>
        <dbReference type="ARBA" id="ARBA00022691"/>
    </source>
</evidence>
<keyword evidence="2" id="KW-0808">Transferase</keyword>
<sequence>MAALTASALLLAVVHPSRVSRSHVEHPRSVCRRCRRPARQHCVCAELPPAPIAVQTRVLILQHPRESRKAMCSVPLIPLCLREAEVVQAPMPFEAGSCFTAEGLEPLQRSIREGYEPLLLFPGEGAVPLDAAAGWPQPRASSKQSSATRRSRERRRKLLVLIDGTWSQARAMMRHSPSLAAACTLVMFERPAQPIIAAVRREPERHCVSTLEACARALRLVEPTSAAEEAAAAMERGLRALVGRQLAAAEADRRPRYWRRAEQPTAETAAGAAAGPTPGVGGGGCRQGGASCDTEPRRSPGDESRSARFAEGWTDGGWTEVSIRTGAPVGGSSPRSAAAALSRGDSVLLLPGVGAPAECEAVVRACAASLHGGQSLVRLPSIAAAQLASSSELAFEWEPAADAPLTALPAEADELCARILRRALFAVDQALAPVSVSQFGTARVSALLDAGELEFAEREPAVNVYSEGGAFHPHCDQQGLTVLVPLSAGHGGGGTGFWAREEATGRGGGEEAADGEEEGWEEEEEEVMRRAAEPATAVLRPARGTALLFSGDVLHAGLPVQRGSRVVLVASFSGVRFWPDERHRPVGAPTYSVLQAVSEGDG</sequence>
<evidence type="ECO:0000256" key="1">
    <source>
        <dbReference type="ARBA" id="ARBA00012386"/>
    </source>
</evidence>
<evidence type="ECO:0000256" key="7">
    <source>
        <dbReference type="SAM" id="MobiDB-lite"/>
    </source>
</evidence>
<dbReference type="RefSeq" id="XP_005767407.1">
    <property type="nucleotide sequence ID" value="XM_005767350.1"/>
</dbReference>
<dbReference type="STRING" id="2903.R1BXS1"/>
<dbReference type="EC" id="2.5.1.25" evidence="1"/>
<dbReference type="PANTHER" id="PTHR21392">
    <property type="entry name" value="TRNA-URIDINE AMINOCARBOXYPROPYLTRANSFERASE 2"/>
    <property type="match status" value="1"/>
</dbReference>
<dbReference type="GeneID" id="17260823"/>
<proteinExistence type="inferred from homology"/>
<evidence type="ECO:0000259" key="9">
    <source>
        <dbReference type="PROSITE" id="PS51471"/>
    </source>
</evidence>
<feature type="compositionally biased region" description="Polar residues" evidence="7">
    <location>
        <begin position="139"/>
        <end position="148"/>
    </location>
</feature>
<dbReference type="InterPro" id="IPR005636">
    <property type="entry name" value="DTW"/>
</dbReference>
<keyword evidence="11" id="KW-1185">Reference proteome</keyword>
<organism evidence="10 11">
    <name type="scientific">Emiliania huxleyi (strain CCMP1516)</name>
    <dbReference type="NCBI Taxonomy" id="280463"/>
    <lineage>
        <taxon>Eukaryota</taxon>
        <taxon>Haptista</taxon>
        <taxon>Haptophyta</taxon>
        <taxon>Prymnesiophyceae</taxon>
        <taxon>Isochrysidales</taxon>
        <taxon>Noelaerhabdaceae</taxon>
        <taxon>Emiliania</taxon>
    </lineage>
</organism>
<evidence type="ECO:0000313" key="11">
    <source>
        <dbReference type="Proteomes" id="UP000013827"/>
    </source>
</evidence>
<dbReference type="SMART" id="SM01144">
    <property type="entry name" value="DTW"/>
    <property type="match status" value="1"/>
</dbReference>
<keyword evidence="8" id="KW-0732">Signal</keyword>
<dbReference type="EnsemblProtists" id="EOD14978">
    <property type="protein sequence ID" value="EOD14978"/>
    <property type="gene ID" value="EMIHUDRAFT_96624"/>
</dbReference>
<accession>A0A0D3IUP3</accession>
<feature type="compositionally biased region" description="Low complexity" evidence="7">
    <location>
        <begin position="263"/>
        <end position="277"/>
    </location>
</feature>
<evidence type="ECO:0000256" key="5">
    <source>
        <dbReference type="ARBA" id="ARBA00034489"/>
    </source>
</evidence>
<keyword evidence="3" id="KW-0949">S-adenosyl-L-methionine</keyword>
<feature type="domain" description="Fe2OG dioxygenase" evidence="9">
    <location>
        <begin position="452"/>
        <end position="575"/>
    </location>
</feature>
<dbReference type="InterPro" id="IPR039262">
    <property type="entry name" value="DTWD2/TAPT"/>
</dbReference>
<protein>
    <recommendedName>
        <fullName evidence="1">tRNA-uridine aminocarboxypropyltransferase</fullName>
        <ecNumber evidence="1">2.5.1.25</ecNumber>
    </recommendedName>
</protein>
<evidence type="ECO:0000256" key="4">
    <source>
        <dbReference type="ARBA" id="ARBA00022694"/>
    </source>
</evidence>
<feature type="region of interest" description="Disordered" evidence="7">
    <location>
        <begin position="262"/>
        <end position="312"/>
    </location>
</feature>
<comment type="catalytic activity">
    <reaction evidence="6">
        <text>a uridine in tRNA + S-adenosyl-L-methionine = a 3-[(3S)-3-amino-3-carboxypropyl]uridine in tRNA + S-methyl-5'-thioadenosine + H(+)</text>
        <dbReference type="Rhea" id="RHEA:62432"/>
        <dbReference type="Rhea" id="RHEA-COMP:13339"/>
        <dbReference type="Rhea" id="RHEA-COMP:16092"/>
        <dbReference type="ChEBI" id="CHEBI:15378"/>
        <dbReference type="ChEBI" id="CHEBI:17509"/>
        <dbReference type="ChEBI" id="CHEBI:59789"/>
        <dbReference type="ChEBI" id="CHEBI:65315"/>
        <dbReference type="ChEBI" id="CHEBI:82930"/>
        <dbReference type="EC" id="2.5.1.25"/>
    </reaction>
</comment>
<dbReference type="PaxDb" id="2903-EOD14978"/>
<keyword evidence="4" id="KW-0819">tRNA processing</keyword>
<dbReference type="Gene3D" id="2.60.120.620">
    <property type="entry name" value="q2cbj1_9rhob like domain"/>
    <property type="match status" value="1"/>
</dbReference>
<dbReference type="GO" id="GO:0016432">
    <property type="term" value="F:tRNA-uridine aminocarboxypropyltransferase activity"/>
    <property type="evidence" value="ECO:0007669"/>
    <property type="project" value="UniProtKB-EC"/>
</dbReference>
<evidence type="ECO:0000313" key="10">
    <source>
        <dbReference type="EnsemblProtists" id="EOD14978"/>
    </source>
</evidence>
<dbReference type="GO" id="GO:0008033">
    <property type="term" value="P:tRNA processing"/>
    <property type="evidence" value="ECO:0007669"/>
    <property type="project" value="UniProtKB-KW"/>
</dbReference>
<dbReference type="KEGG" id="ehx:EMIHUDRAFT_96624"/>
<dbReference type="eggNOG" id="KOG4382">
    <property type="taxonomic scope" value="Eukaryota"/>
</dbReference>
<dbReference type="Proteomes" id="UP000013827">
    <property type="component" value="Unassembled WGS sequence"/>
</dbReference>
<evidence type="ECO:0000256" key="2">
    <source>
        <dbReference type="ARBA" id="ARBA00022679"/>
    </source>
</evidence>
<dbReference type="PROSITE" id="PS51471">
    <property type="entry name" value="FE2OG_OXY"/>
    <property type="match status" value="1"/>
</dbReference>
<feature type="compositionally biased region" description="Basic and acidic residues" evidence="7">
    <location>
        <begin position="294"/>
        <end position="308"/>
    </location>
</feature>
<evidence type="ECO:0000256" key="6">
    <source>
        <dbReference type="ARBA" id="ARBA00048718"/>
    </source>
</evidence>
<dbReference type="PANTHER" id="PTHR21392:SF0">
    <property type="entry name" value="TRNA-URIDINE AMINOCARBOXYPROPYLTRANSFERASE 2"/>
    <property type="match status" value="1"/>
</dbReference>
<reference evidence="10" key="2">
    <citation type="submission" date="2024-10" db="UniProtKB">
        <authorList>
            <consortium name="EnsemblProtists"/>
        </authorList>
    </citation>
    <scope>IDENTIFICATION</scope>
</reference>
<feature type="region of interest" description="Disordered" evidence="7">
    <location>
        <begin position="499"/>
        <end position="526"/>
    </location>
</feature>
<evidence type="ECO:0000256" key="8">
    <source>
        <dbReference type="SAM" id="SignalP"/>
    </source>
</evidence>
<dbReference type="InterPro" id="IPR005123">
    <property type="entry name" value="Oxoglu/Fe-dep_dioxygenase_dom"/>
</dbReference>